<protein>
    <submittedName>
        <fullName evidence="1">Uncharacterized protein</fullName>
    </submittedName>
</protein>
<dbReference type="Proteomes" id="UP001054945">
    <property type="component" value="Unassembled WGS sequence"/>
</dbReference>
<name>A0AAV4N6W8_CAEEX</name>
<dbReference type="AlphaFoldDB" id="A0AAV4N6W8"/>
<comment type="caution">
    <text evidence="1">The sequence shown here is derived from an EMBL/GenBank/DDBJ whole genome shotgun (WGS) entry which is preliminary data.</text>
</comment>
<dbReference type="EMBL" id="BPLR01020492">
    <property type="protein sequence ID" value="GIX79436.1"/>
    <property type="molecule type" value="Genomic_DNA"/>
</dbReference>
<evidence type="ECO:0000313" key="1">
    <source>
        <dbReference type="EMBL" id="GIX79436.1"/>
    </source>
</evidence>
<sequence>MLFFEGMVRKEYRIVGDCLHTSDASIAAYELDHAYFRIYSLVPYVDGRGVLRVKGRLEQAELFHNEEHPAILL</sequence>
<evidence type="ECO:0000313" key="2">
    <source>
        <dbReference type="Proteomes" id="UP001054945"/>
    </source>
</evidence>
<reference evidence="1 2" key="1">
    <citation type="submission" date="2021-06" db="EMBL/GenBank/DDBJ databases">
        <title>Caerostris extrusa draft genome.</title>
        <authorList>
            <person name="Kono N."/>
            <person name="Arakawa K."/>
        </authorList>
    </citation>
    <scope>NUCLEOTIDE SEQUENCE [LARGE SCALE GENOMIC DNA]</scope>
</reference>
<accession>A0AAV4N6W8</accession>
<proteinExistence type="predicted"/>
<keyword evidence="2" id="KW-1185">Reference proteome</keyword>
<organism evidence="1 2">
    <name type="scientific">Caerostris extrusa</name>
    <name type="common">Bark spider</name>
    <name type="synonym">Caerostris bankana</name>
    <dbReference type="NCBI Taxonomy" id="172846"/>
    <lineage>
        <taxon>Eukaryota</taxon>
        <taxon>Metazoa</taxon>
        <taxon>Ecdysozoa</taxon>
        <taxon>Arthropoda</taxon>
        <taxon>Chelicerata</taxon>
        <taxon>Arachnida</taxon>
        <taxon>Araneae</taxon>
        <taxon>Araneomorphae</taxon>
        <taxon>Entelegynae</taxon>
        <taxon>Araneoidea</taxon>
        <taxon>Araneidae</taxon>
        <taxon>Caerostris</taxon>
    </lineage>
</organism>
<gene>
    <name evidence="1" type="ORF">CEXT_442221</name>
</gene>